<reference evidence="2" key="1">
    <citation type="journal article" date="2014" name="PLoS ONE">
        <title>Transcriptome-Based Identification of ABC Transporters in the Western Tarnished Plant Bug Lygus hesperus.</title>
        <authorList>
            <person name="Hull J.J."/>
            <person name="Chaney K."/>
            <person name="Geib S.M."/>
            <person name="Fabrick J.A."/>
            <person name="Brent C.S."/>
            <person name="Walsh D."/>
            <person name="Lavine L.C."/>
        </authorList>
    </citation>
    <scope>NUCLEOTIDE SEQUENCE</scope>
</reference>
<feature type="region of interest" description="Disordered" evidence="1">
    <location>
        <begin position="1"/>
        <end position="24"/>
    </location>
</feature>
<evidence type="ECO:0000256" key="1">
    <source>
        <dbReference type="SAM" id="MobiDB-lite"/>
    </source>
</evidence>
<evidence type="ECO:0000313" key="2">
    <source>
        <dbReference type="EMBL" id="JAG29880.1"/>
    </source>
</evidence>
<organism evidence="2">
    <name type="scientific">Lygus hesperus</name>
    <name type="common">Western plant bug</name>
    <dbReference type="NCBI Taxonomy" id="30085"/>
    <lineage>
        <taxon>Eukaryota</taxon>
        <taxon>Metazoa</taxon>
        <taxon>Ecdysozoa</taxon>
        <taxon>Arthropoda</taxon>
        <taxon>Hexapoda</taxon>
        <taxon>Insecta</taxon>
        <taxon>Pterygota</taxon>
        <taxon>Neoptera</taxon>
        <taxon>Paraneoptera</taxon>
        <taxon>Hemiptera</taxon>
        <taxon>Heteroptera</taxon>
        <taxon>Panheteroptera</taxon>
        <taxon>Cimicomorpha</taxon>
        <taxon>Miridae</taxon>
        <taxon>Mirini</taxon>
        <taxon>Lygus</taxon>
    </lineage>
</organism>
<dbReference type="AlphaFoldDB" id="A0A0A9YK24"/>
<accession>A0A0A9YK24</accession>
<dbReference type="EMBL" id="GBHO01013724">
    <property type="protein sequence ID" value="JAG29880.1"/>
    <property type="molecule type" value="Transcribed_RNA"/>
</dbReference>
<proteinExistence type="predicted"/>
<gene>
    <name evidence="2" type="ORF">CM83_101869</name>
</gene>
<name>A0A0A9YK24_LYGHE</name>
<sequence length="100" mass="10102">MVVVSTSLPPPSLPPPSVAAAPRTSLRSCTGTPPALDSLSTGPWCFATLAPPSAVGGFVCAASPPACVVFVAPTLSHIAVPVPSTLCTSIGRLDRPHPRY</sequence>
<protein>
    <submittedName>
        <fullName evidence="2">Uncharacterized protein</fullName>
    </submittedName>
</protein>
<feature type="compositionally biased region" description="Pro residues" evidence="1">
    <location>
        <begin position="8"/>
        <end position="17"/>
    </location>
</feature>
<reference evidence="2" key="2">
    <citation type="submission" date="2014-07" db="EMBL/GenBank/DDBJ databases">
        <authorList>
            <person name="Hull J."/>
        </authorList>
    </citation>
    <scope>NUCLEOTIDE SEQUENCE</scope>
</reference>